<evidence type="ECO:0000313" key="4">
    <source>
        <dbReference type="Proteomes" id="UP000198426"/>
    </source>
</evidence>
<dbReference type="Proteomes" id="UP000198426">
    <property type="component" value="Unassembled WGS sequence"/>
</dbReference>
<reference evidence="3 4" key="1">
    <citation type="submission" date="2017-06" db="EMBL/GenBank/DDBJ databases">
        <authorList>
            <person name="Kim H.J."/>
            <person name="Triplett B.A."/>
        </authorList>
    </citation>
    <scope>NUCLEOTIDE SEQUENCE [LARGE SCALE GENOMIC DNA]</scope>
    <source>
        <strain evidence="3 4">DSM 29339</strain>
    </source>
</reference>
<dbReference type="GO" id="GO:0005509">
    <property type="term" value="F:calcium ion binding"/>
    <property type="evidence" value="ECO:0007669"/>
    <property type="project" value="InterPro"/>
</dbReference>
<dbReference type="SUPFAM" id="SSF51120">
    <property type="entry name" value="beta-Roll"/>
    <property type="match status" value="2"/>
</dbReference>
<evidence type="ECO:0000256" key="1">
    <source>
        <dbReference type="ARBA" id="ARBA00004613"/>
    </source>
</evidence>
<comment type="subcellular location">
    <subcellularLocation>
        <location evidence="1">Secreted</location>
    </subcellularLocation>
</comment>
<dbReference type="EMBL" id="FZOY01000008">
    <property type="protein sequence ID" value="SNT22845.1"/>
    <property type="molecule type" value="Genomic_DNA"/>
</dbReference>
<keyword evidence="4" id="KW-1185">Reference proteome</keyword>
<dbReference type="RefSeq" id="WP_176442931.1">
    <property type="nucleotide sequence ID" value="NZ_FZOY01000008.1"/>
</dbReference>
<dbReference type="PANTHER" id="PTHR38340:SF1">
    <property type="entry name" value="S-LAYER PROTEIN"/>
    <property type="match status" value="1"/>
</dbReference>
<dbReference type="InterPro" id="IPR018511">
    <property type="entry name" value="Hemolysin-typ_Ca-bd_CS"/>
</dbReference>
<keyword evidence="2" id="KW-0964">Secreted</keyword>
<name>A0A239KXR7_9RHOB</name>
<accession>A0A239KXR7</accession>
<sequence>MATFRILESGLDFLGSYFEPEQVELASFDLFSVAGAESASRSRIVARTEDAPFVEPNYPRDSTDMTGRETTFTVEMTGRFSYGNLGTVSGTVESYRVSYDGVTIASLTGVKADANAAWLSLLSDALYDHVAAFFSGDDVIVGGSLDDRLRGGLGHDTLTGKAGKDVLHGNAGRDVLVGGNGDDRLFGGAGNDTLKGGSGRDYLKGGKGNDRLDGGSGADQLFGNVGNDLLLEAADAFGGAGDDEIHGRDFTRPKAKRGGTDLYGEAGDDTIFGGIGYDDIYGGSGDDRLTGGDGRDTFHFRQAEDDGSTDTIVDWTETDWIDLDVARSDVDIVQSGDDTLIHWATNTIVVLGAEADAVAATILY</sequence>
<dbReference type="PROSITE" id="PS00330">
    <property type="entry name" value="HEMOLYSIN_CALCIUM"/>
    <property type="match status" value="6"/>
</dbReference>
<dbReference type="GO" id="GO:0005576">
    <property type="term" value="C:extracellular region"/>
    <property type="evidence" value="ECO:0007669"/>
    <property type="project" value="UniProtKB-SubCell"/>
</dbReference>
<dbReference type="Gene3D" id="2.150.10.10">
    <property type="entry name" value="Serralysin-like metalloprotease, C-terminal"/>
    <property type="match status" value="2"/>
</dbReference>
<dbReference type="PRINTS" id="PR00313">
    <property type="entry name" value="CABNDNGRPT"/>
</dbReference>
<evidence type="ECO:0000313" key="3">
    <source>
        <dbReference type="EMBL" id="SNT22845.1"/>
    </source>
</evidence>
<dbReference type="Pfam" id="PF00353">
    <property type="entry name" value="HemolysinCabind"/>
    <property type="match status" value="4"/>
</dbReference>
<organism evidence="3 4">
    <name type="scientific">Tropicimonas sediminicola</name>
    <dbReference type="NCBI Taxonomy" id="1031541"/>
    <lineage>
        <taxon>Bacteria</taxon>
        <taxon>Pseudomonadati</taxon>
        <taxon>Pseudomonadota</taxon>
        <taxon>Alphaproteobacteria</taxon>
        <taxon>Rhodobacterales</taxon>
        <taxon>Roseobacteraceae</taxon>
        <taxon>Tropicimonas</taxon>
    </lineage>
</organism>
<dbReference type="InterPro" id="IPR001343">
    <property type="entry name" value="Hemolysn_Ca-bd"/>
</dbReference>
<dbReference type="PANTHER" id="PTHR38340">
    <property type="entry name" value="S-LAYER PROTEIN"/>
    <property type="match status" value="1"/>
</dbReference>
<evidence type="ECO:0000256" key="2">
    <source>
        <dbReference type="ARBA" id="ARBA00022525"/>
    </source>
</evidence>
<dbReference type="AlphaFoldDB" id="A0A239KXR7"/>
<dbReference type="InterPro" id="IPR011049">
    <property type="entry name" value="Serralysin-like_metalloprot_C"/>
</dbReference>
<dbReference type="InterPro" id="IPR050557">
    <property type="entry name" value="RTX_toxin/Mannuronan_C5-epim"/>
</dbReference>
<gene>
    <name evidence="3" type="ORF">SAMN05421757_108104</name>
</gene>
<protein>
    <submittedName>
        <fullName evidence="3">Hemolysin-type calcium-binding repeat-containing protein</fullName>
    </submittedName>
</protein>
<proteinExistence type="predicted"/>